<evidence type="ECO:0000256" key="3">
    <source>
        <dbReference type="ARBA" id="ARBA00023163"/>
    </source>
</evidence>
<dbReference type="Pfam" id="PF01638">
    <property type="entry name" value="HxlR"/>
    <property type="match status" value="1"/>
</dbReference>
<proteinExistence type="predicted"/>
<keyword evidence="2" id="KW-0238">DNA-binding</keyword>
<feature type="domain" description="HTH hxlR-type" evidence="4">
    <location>
        <begin position="11"/>
        <end position="111"/>
    </location>
</feature>
<dbReference type="Proteomes" id="UP000625527">
    <property type="component" value="Unassembled WGS sequence"/>
</dbReference>
<evidence type="ECO:0000313" key="6">
    <source>
        <dbReference type="Proteomes" id="UP000625527"/>
    </source>
</evidence>
<accession>A0ABR9MX59</accession>
<dbReference type="SUPFAM" id="SSF46785">
    <property type="entry name" value="Winged helix' DNA-binding domain"/>
    <property type="match status" value="1"/>
</dbReference>
<protein>
    <submittedName>
        <fullName evidence="5">Helix-turn-helix transcriptional regulator</fullName>
    </submittedName>
</protein>
<keyword evidence="3" id="KW-0804">Transcription</keyword>
<dbReference type="InterPro" id="IPR002577">
    <property type="entry name" value="HTH_HxlR"/>
</dbReference>
<keyword evidence="6" id="KW-1185">Reference proteome</keyword>
<reference evidence="5 6" key="1">
    <citation type="submission" date="2020-10" db="EMBL/GenBank/DDBJ databases">
        <title>Myceligenerans pegani sp. nov., an endophytic actinomycete isolated from Peganum harmala L. in Xinjiang, China.</title>
        <authorList>
            <person name="Xin L."/>
        </authorList>
    </citation>
    <scope>NUCLEOTIDE SEQUENCE [LARGE SCALE GENOMIC DNA]</scope>
    <source>
        <strain evidence="5 6">TRM65318</strain>
    </source>
</reference>
<dbReference type="InterPro" id="IPR036390">
    <property type="entry name" value="WH_DNA-bd_sf"/>
</dbReference>
<evidence type="ECO:0000256" key="1">
    <source>
        <dbReference type="ARBA" id="ARBA00023015"/>
    </source>
</evidence>
<gene>
    <name evidence="5" type="ORF">IHE71_06520</name>
</gene>
<dbReference type="Gene3D" id="1.10.10.10">
    <property type="entry name" value="Winged helix-like DNA-binding domain superfamily/Winged helix DNA-binding domain"/>
    <property type="match status" value="1"/>
</dbReference>
<name>A0ABR9MX59_9MICO</name>
<evidence type="ECO:0000313" key="5">
    <source>
        <dbReference type="EMBL" id="MBE1875362.1"/>
    </source>
</evidence>
<dbReference type="EMBL" id="JADAQT010000062">
    <property type="protein sequence ID" value="MBE1875362.1"/>
    <property type="molecule type" value="Genomic_DNA"/>
</dbReference>
<sequence>MARTLGKESTCSIARSLEAIGDTWTLLIIRESLLTGATRFQDFRDALGIAPNILSKRLEKIVEDGLMRRQTYQEPGSRSRDAYVLTEAGRGLTLVIGALSDWGRTFRPRPDGTSPAFSVEDTGVRARLAFVTASGEEVAPAQLVARRAPD</sequence>
<comment type="caution">
    <text evidence="5">The sequence shown here is derived from an EMBL/GenBank/DDBJ whole genome shotgun (WGS) entry which is preliminary data.</text>
</comment>
<dbReference type="PANTHER" id="PTHR33204:SF18">
    <property type="entry name" value="TRANSCRIPTIONAL REGULATORY PROTEIN"/>
    <property type="match status" value="1"/>
</dbReference>
<dbReference type="PROSITE" id="PS51118">
    <property type="entry name" value="HTH_HXLR"/>
    <property type="match status" value="1"/>
</dbReference>
<evidence type="ECO:0000256" key="2">
    <source>
        <dbReference type="ARBA" id="ARBA00023125"/>
    </source>
</evidence>
<organism evidence="5 6">
    <name type="scientific">Myceligenerans pegani</name>
    <dbReference type="NCBI Taxonomy" id="2776917"/>
    <lineage>
        <taxon>Bacteria</taxon>
        <taxon>Bacillati</taxon>
        <taxon>Actinomycetota</taxon>
        <taxon>Actinomycetes</taxon>
        <taxon>Micrococcales</taxon>
        <taxon>Promicromonosporaceae</taxon>
        <taxon>Myceligenerans</taxon>
    </lineage>
</organism>
<keyword evidence="1" id="KW-0805">Transcription regulation</keyword>
<dbReference type="RefSeq" id="WP_192861938.1">
    <property type="nucleotide sequence ID" value="NZ_JADAQT010000062.1"/>
</dbReference>
<dbReference type="InterPro" id="IPR036388">
    <property type="entry name" value="WH-like_DNA-bd_sf"/>
</dbReference>
<evidence type="ECO:0000259" key="4">
    <source>
        <dbReference type="PROSITE" id="PS51118"/>
    </source>
</evidence>
<dbReference type="PANTHER" id="PTHR33204">
    <property type="entry name" value="TRANSCRIPTIONAL REGULATOR, MARR FAMILY"/>
    <property type="match status" value="1"/>
</dbReference>